<dbReference type="InterPro" id="IPR050336">
    <property type="entry name" value="Chromosome_partition/occlusion"/>
</dbReference>
<dbReference type="FunFam" id="1.10.10.2830:FF:000001">
    <property type="entry name" value="Chromosome partitioning protein ParB"/>
    <property type="match status" value="1"/>
</dbReference>
<dbReference type="GO" id="GO:0005694">
    <property type="term" value="C:chromosome"/>
    <property type="evidence" value="ECO:0007669"/>
    <property type="project" value="TreeGrafter"/>
</dbReference>
<evidence type="ECO:0000313" key="6">
    <source>
        <dbReference type="Proteomes" id="UP000322362"/>
    </source>
</evidence>
<organism evidence="5 6">
    <name type="scientific">Sphingobacterium phlebotomi</name>
    <dbReference type="NCBI Taxonomy" id="2605433"/>
    <lineage>
        <taxon>Bacteria</taxon>
        <taxon>Pseudomonadati</taxon>
        <taxon>Bacteroidota</taxon>
        <taxon>Sphingobacteriia</taxon>
        <taxon>Sphingobacteriales</taxon>
        <taxon>Sphingobacteriaceae</taxon>
        <taxon>Sphingobacterium</taxon>
    </lineage>
</organism>
<sequence>MALQRKTGLGKGLGALLQGDDVQITKNVAKGDSVAKENTNTAAGSINFIKISQVAVNPFQPRTDFDEQALQELSESIKTQGLIQPITVRQVGKNEYQLISGERRLRAAKLAGIDDIPAYVRTANDQQMLEMALIENIQRENLNAIEVALSFQRMIEECNLKQEELGERVSKNRSTVTNYLRLLKLPPVIQAGIRDGQISMGHARALINVGEVEKQLYVYQEIIDKGLSVRMAEILVRNIQQQNKPKKNPVGKQLDFQYQKIEDDLASRFSTRVKLNLKNSRGKGAIEIPFESEDDLSRILELLDW</sequence>
<keyword evidence="3" id="KW-0238">DNA-binding</keyword>
<evidence type="ECO:0000256" key="3">
    <source>
        <dbReference type="ARBA" id="ARBA00023125"/>
    </source>
</evidence>
<dbReference type="CDD" id="cd16393">
    <property type="entry name" value="SPO0J_N"/>
    <property type="match status" value="1"/>
</dbReference>
<name>A0A5D4H9P6_9SPHI</name>
<dbReference type="InterPro" id="IPR004437">
    <property type="entry name" value="ParB/RepB/Spo0J"/>
</dbReference>
<keyword evidence="6" id="KW-1185">Reference proteome</keyword>
<keyword evidence="2" id="KW-0159">Chromosome partition</keyword>
<dbReference type="EMBL" id="VTAV01000003">
    <property type="protein sequence ID" value="TYR37022.1"/>
    <property type="molecule type" value="Genomic_DNA"/>
</dbReference>
<dbReference type="InterPro" id="IPR057240">
    <property type="entry name" value="ParB_dimer_C"/>
</dbReference>
<gene>
    <name evidence="5" type="ORF">FXV77_07555</name>
</gene>
<comment type="caution">
    <text evidence="5">The sequence shown here is derived from an EMBL/GenBank/DDBJ whole genome shotgun (WGS) entry which is preliminary data.</text>
</comment>
<dbReference type="Proteomes" id="UP000322362">
    <property type="component" value="Unassembled WGS sequence"/>
</dbReference>
<proteinExistence type="inferred from homology"/>
<dbReference type="NCBIfam" id="TIGR00180">
    <property type="entry name" value="parB_part"/>
    <property type="match status" value="1"/>
</dbReference>
<dbReference type="Pfam" id="PF23552">
    <property type="entry name" value="ParB_C"/>
    <property type="match status" value="1"/>
</dbReference>
<protein>
    <submittedName>
        <fullName evidence="5">ParB/RepB/Spo0J family partition protein</fullName>
    </submittedName>
</protein>
<dbReference type="PANTHER" id="PTHR33375">
    <property type="entry name" value="CHROMOSOME-PARTITIONING PROTEIN PARB-RELATED"/>
    <property type="match status" value="1"/>
</dbReference>
<evidence type="ECO:0000259" key="4">
    <source>
        <dbReference type="SMART" id="SM00470"/>
    </source>
</evidence>
<dbReference type="FunFam" id="3.90.1530.30:FF:000001">
    <property type="entry name" value="Chromosome partitioning protein ParB"/>
    <property type="match status" value="1"/>
</dbReference>
<accession>A0A5D4H9P6</accession>
<feature type="domain" description="ParB-like N-terminal" evidence="4">
    <location>
        <begin position="47"/>
        <end position="137"/>
    </location>
</feature>
<dbReference type="SUPFAM" id="SSF109709">
    <property type="entry name" value="KorB DNA-binding domain-like"/>
    <property type="match status" value="1"/>
</dbReference>
<dbReference type="SUPFAM" id="SSF110849">
    <property type="entry name" value="ParB/Sulfiredoxin"/>
    <property type="match status" value="1"/>
</dbReference>
<dbReference type="SMART" id="SM00470">
    <property type="entry name" value="ParB"/>
    <property type="match status" value="1"/>
</dbReference>
<dbReference type="Pfam" id="PF02195">
    <property type="entry name" value="ParB_N"/>
    <property type="match status" value="1"/>
</dbReference>
<reference evidence="5 6" key="1">
    <citation type="submission" date="2019-08" db="EMBL/GenBank/DDBJ databases">
        <title>Phlebobacter frassis gen. nov. sp. nov., a new member of family Sphingobacteriaceae isolated from sand fly rearing media.</title>
        <authorList>
            <person name="Kakumanu M.L."/>
            <person name="Marayati B.F."/>
            <person name="Wada-Katsumata A."/>
            <person name="Wasserberg G."/>
            <person name="Schal C."/>
            <person name="Apperson C.S."/>
            <person name="Ponnusamy L."/>
        </authorList>
    </citation>
    <scope>NUCLEOTIDE SEQUENCE [LARGE SCALE GENOMIC DNA]</scope>
    <source>
        <strain evidence="5 6">SSI9</strain>
    </source>
</reference>
<dbReference type="RefSeq" id="WP_148918608.1">
    <property type="nucleotide sequence ID" value="NZ_VTAV01000003.1"/>
</dbReference>
<dbReference type="Gene3D" id="1.10.10.2830">
    <property type="match status" value="1"/>
</dbReference>
<comment type="similarity">
    <text evidence="1">Belongs to the ParB family.</text>
</comment>
<dbReference type="GO" id="GO:0007059">
    <property type="term" value="P:chromosome segregation"/>
    <property type="evidence" value="ECO:0007669"/>
    <property type="project" value="UniProtKB-KW"/>
</dbReference>
<dbReference type="AlphaFoldDB" id="A0A5D4H9P6"/>
<evidence type="ECO:0000256" key="1">
    <source>
        <dbReference type="ARBA" id="ARBA00006295"/>
    </source>
</evidence>
<dbReference type="InterPro" id="IPR041468">
    <property type="entry name" value="HTH_ParB/Spo0J"/>
</dbReference>
<dbReference type="Pfam" id="PF17762">
    <property type="entry name" value="HTH_ParB"/>
    <property type="match status" value="1"/>
</dbReference>
<evidence type="ECO:0000256" key="2">
    <source>
        <dbReference type="ARBA" id="ARBA00022829"/>
    </source>
</evidence>
<dbReference type="PANTHER" id="PTHR33375:SF1">
    <property type="entry name" value="CHROMOSOME-PARTITIONING PROTEIN PARB-RELATED"/>
    <property type="match status" value="1"/>
</dbReference>
<dbReference type="InterPro" id="IPR003115">
    <property type="entry name" value="ParB_N"/>
</dbReference>
<dbReference type="InterPro" id="IPR036086">
    <property type="entry name" value="ParB/Sulfiredoxin_sf"/>
</dbReference>
<dbReference type="GO" id="GO:0003677">
    <property type="term" value="F:DNA binding"/>
    <property type="evidence" value="ECO:0007669"/>
    <property type="project" value="UniProtKB-KW"/>
</dbReference>
<evidence type="ECO:0000313" key="5">
    <source>
        <dbReference type="EMBL" id="TYR37022.1"/>
    </source>
</evidence>
<dbReference type="Gene3D" id="3.90.1530.30">
    <property type="match status" value="1"/>
</dbReference>